<proteinExistence type="predicted"/>
<dbReference type="RefSeq" id="WP_012870751.1">
    <property type="nucleotide sequence ID" value="NC_013523.1"/>
</dbReference>
<reference evidence="2 3" key="2">
    <citation type="journal article" date="2010" name="Stand. Genomic Sci.">
        <title>Complete genome sequence of Desulfohalobium retbaense type strain (HR(100)).</title>
        <authorList>
            <person name="Spring S."/>
            <person name="Nolan M."/>
            <person name="Lapidus A."/>
            <person name="Glavina Del Rio T."/>
            <person name="Copeland A."/>
            <person name="Tice H."/>
            <person name="Cheng J.F."/>
            <person name="Lucas S."/>
            <person name="Land M."/>
            <person name="Chen F."/>
            <person name="Bruce D."/>
            <person name="Goodwin L."/>
            <person name="Pitluck S."/>
            <person name="Ivanova N."/>
            <person name="Mavromatis K."/>
            <person name="Mikhailova N."/>
            <person name="Pati A."/>
            <person name="Chen A."/>
            <person name="Palaniappan K."/>
            <person name="Hauser L."/>
            <person name="Chang Y.J."/>
            <person name="Jeffries C.D."/>
            <person name="Munk C."/>
            <person name="Kiss H."/>
            <person name="Chain P."/>
            <person name="Han C."/>
            <person name="Brettin T."/>
            <person name="Detter J.C."/>
            <person name="Schuler E."/>
            <person name="Goker M."/>
            <person name="Rohde M."/>
            <person name="Bristow J."/>
            <person name="Eisen J.A."/>
            <person name="Markowitz V."/>
            <person name="Hugenholtz P."/>
            <person name="Kyrpides N.C."/>
            <person name="Klenk H.P."/>
        </authorList>
    </citation>
    <scope>NUCLEOTIDE SEQUENCE [LARGE SCALE GENOMIC DNA]</scope>
    <source>
        <strain evidence="3">ATCC 49802 / DSM 20745 / S 6022</strain>
    </source>
</reference>
<evidence type="ECO:0000313" key="2">
    <source>
        <dbReference type="EMBL" id="ACZ37703.1"/>
    </source>
</evidence>
<accession>D1C6U2</accession>
<reference evidence="3" key="1">
    <citation type="submission" date="2009-11" db="EMBL/GenBank/DDBJ databases">
        <title>The complete chromosome 1 of Sphaerobacter thermophilus DSM 20745.</title>
        <authorList>
            <person name="Lucas S."/>
            <person name="Copeland A."/>
            <person name="Lapidus A."/>
            <person name="Glavina del Rio T."/>
            <person name="Dalin E."/>
            <person name="Tice H."/>
            <person name="Bruce D."/>
            <person name="Goodwin L."/>
            <person name="Pitluck S."/>
            <person name="Kyrpides N."/>
            <person name="Mavromatis K."/>
            <person name="Ivanova N."/>
            <person name="Mikhailova N."/>
            <person name="LaButti K.M."/>
            <person name="Clum A."/>
            <person name="Sun H.I."/>
            <person name="Brettin T."/>
            <person name="Detter J.C."/>
            <person name="Han C."/>
            <person name="Larimer F."/>
            <person name="Land M."/>
            <person name="Hauser L."/>
            <person name="Markowitz V."/>
            <person name="Cheng J.F."/>
            <person name="Hugenholtz P."/>
            <person name="Woyke T."/>
            <person name="Wu D."/>
            <person name="Steenblock K."/>
            <person name="Schneider S."/>
            <person name="Pukall R."/>
            <person name="Goeker M."/>
            <person name="Klenk H.P."/>
            <person name="Eisen J.A."/>
        </authorList>
    </citation>
    <scope>NUCLEOTIDE SEQUENCE [LARGE SCALE GENOMIC DNA]</scope>
    <source>
        <strain evidence="3">ATCC 49802 / DSM 20745 / S 6022</strain>
    </source>
</reference>
<dbReference type="AlphaFoldDB" id="D1C6U2"/>
<sequence length="55" mass="6036">MSADLRQQPPKESDRTWVIPVTRRDLLSYGGKLGLMATMLSAAGVTFACGGRRRI</sequence>
<gene>
    <name evidence="2" type="ordered locus">Sthe_0264</name>
</gene>
<dbReference type="InParanoid" id="D1C6U2"/>
<keyword evidence="3" id="KW-1185">Reference proteome</keyword>
<keyword evidence="1" id="KW-0812">Transmembrane</keyword>
<dbReference type="STRING" id="479434.Sthe_0264"/>
<dbReference type="Proteomes" id="UP000002027">
    <property type="component" value="Chromosome 1"/>
</dbReference>
<dbReference type="EMBL" id="CP001823">
    <property type="protein sequence ID" value="ACZ37703.1"/>
    <property type="molecule type" value="Genomic_DNA"/>
</dbReference>
<organism evidence="2 3">
    <name type="scientific">Sphaerobacter thermophilus (strain ATCC 49802 / DSM 20745 / KCCM 41009 / NCIMB 13125 / S 6022)</name>
    <dbReference type="NCBI Taxonomy" id="479434"/>
    <lineage>
        <taxon>Bacteria</taxon>
        <taxon>Pseudomonadati</taxon>
        <taxon>Thermomicrobiota</taxon>
        <taxon>Thermomicrobia</taxon>
        <taxon>Sphaerobacterales</taxon>
        <taxon>Sphaerobacterineae</taxon>
        <taxon>Sphaerobacteraceae</taxon>
        <taxon>Sphaerobacter</taxon>
    </lineage>
</organism>
<evidence type="ECO:0000313" key="3">
    <source>
        <dbReference type="Proteomes" id="UP000002027"/>
    </source>
</evidence>
<name>D1C6U2_SPHTD</name>
<dbReference type="KEGG" id="sti:Sthe_0264"/>
<evidence type="ECO:0000256" key="1">
    <source>
        <dbReference type="SAM" id="Phobius"/>
    </source>
</evidence>
<keyword evidence="1" id="KW-0472">Membrane</keyword>
<feature type="transmembrane region" description="Helical" evidence="1">
    <location>
        <begin position="33"/>
        <end position="51"/>
    </location>
</feature>
<dbReference type="HOGENOM" id="CLU_3030117_0_0_0"/>
<keyword evidence="1" id="KW-1133">Transmembrane helix</keyword>
<dbReference type="InterPro" id="IPR006311">
    <property type="entry name" value="TAT_signal"/>
</dbReference>
<dbReference type="PROSITE" id="PS51318">
    <property type="entry name" value="TAT"/>
    <property type="match status" value="1"/>
</dbReference>
<protein>
    <submittedName>
        <fullName evidence="2">Uncharacterized protein</fullName>
    </submittedName>
</protein>